<keyword evidence="2" id="KW-1185">Reference proteome</keyword>
<name>A0A1I7G7H7_9BACT</name>
<reference evidence="2" key="1">
    <citation type="submission" date="2016-10" db="EMBL/GenBank/DDBJ databases">
        <authorList>
            <person name="Varghese N."/>
        </authorList>
    </citation>
    <scope>NUCLEOTIDE SEQUENCE [LARGE SCALE GENOMIC DNA]</scope>
    <source>
        <strain evidence="2">DSM 18820</strain>
    </source>
</reference>
<protein>
    <submittedName>
        <fullName evidence="1">Uncharacterized protein</fullName>
    </submittedName>
</protein>
<dbReference type="EMBL" id="FPCA01000001">
    <property type="protein sequence ID" value="SFU44422.1"/>
    <property type="molecule type" value="Genomic_DNA"/>
</dbReference>
<dbReference type="Proteomes" id="UP000182491">
    <property type="component" value="Unassembled WGS sequence"/>
</dbReference>
<sequence length="243" mass="26958">MGKKATSYNSLYCFLLLLIFSSCASLRESPKYEFSSGIFKVTSTGSAAIRAYVDVEEDTLILSTVRDKGRYFNTDTASNIVIAVPEVQHSPVQHVYTFSKSSFDLDVLTIPFKYRPGTSGFPQQLTTTFQGAIYIGARKDIFRLKYRPTPVGDFHKSENHFGYSVGFFSGLGATTMNEWVTQGATPYEYEGVVLLNGVAGIVGINNFTLGLAVGIDHLFDENRNDWIYQHKPWVGLAVGLNLN</sequence>
<organism evidence="1 2">
    <name type="scientific">Pontibacter akesuensis</name>
    <dbReference type="NCBI Taxonomy" id="388950"/>
    <lineage>
        <taxon>Bacteria</taxon>
        <taxon>Pseudomonadati</taxon>
        <taxon>Bacteroidota</taxon>
        <taxon>Cytophagia</taxon>
        <taxon>Cytophagales</taxon>
        <taxon>Hymenobacteraceae</taxon>
        <taxon>Pontibacter</taxon>
    </lineage>
</organism>
<dbReference type="PROSITE" id="PS51257">
    <property type="entry name" value="PROKAR_LIPOPROTEIN"/>
    <property type="match status" value="1"/>
</dbReference>
<gene>
    <name evidence="1" type="ORF">SAMN04487941_0789</name>
</gene>
<evidence type="ECO:0000313" key="2">
    <source>
        <dbReference type="Proteomes" id="UP000182491"/>
    </source>
</evidence>
<accession>A0A1I7G7H7</accession>
<dbReference type="STRING" id="388950.GCA_001611675_03923"/>
<evidence type="ECO:0000313" key="1">
    <source>
        <dbReference type="EMBL" id="SFU44422.1"/>
    </source>
</evidence>
<proteinExistence type="predicted"/>
<dbReference type="AlphaFoldDB" id="A0A1I7G7H7"/>